<dbReference type="PANTHER" id="PTHR37389:SF39">
    <property type="entry name" value="GLYCINE-RICH PROTEIN"/>
    <property type="match status" value="1"/>
</dbReference>
<keyword evidence="1" id="KW-0732">Signal</keyword>
<dbReference type="Proteomes" id="UP001627284">
    <property type="component" value="Unassembled WGS sequence"/>
</dbReference>
<evidence type="ECO:0000313" key="3">
    <source>
        <dbReference type="Proteomes" id="UP001627284"/>
    </source>
</evidence>
<dbReference type="PANTHER" id="PTHR37389">
    <property type="entry name" value="NODULIN-24"/>
    <property type="match status" value="1"/>
</dbReference>
<name>A0ABD2TV59_9SOLN</name>
<feature type="chain" id="PRO_5044746031" evidence="1">
    <location>
        <begin position="24"/>
        <end position="127"/>
    </location>
</feature>
<dbReference type="EMBL" id="JBJKTR010000009">
    <property type="protein sequence ID" value="KAL3360141.1"/>
    <property type="molecule type" value="Genomic_DNA"/>
</dbReference>
<reference evidence="2 3" key="1">
    <citation type="submission" date="2024-05" db="EMBL/GenBank/DDBJ databases">
        <title>De novo assembly of an allotetraploid wild potato.</title>
        <authorList>
            <person name="Hosaka A.J."/>
        </authorList>
    </citation>
    <scope>NUCLEOTIDE SEQUENCE [LARGE SCALE GENOMIC DNA]</scope>
    <source>
        <tissue evidence="2">Young leaves</tissue>
    </source>
</reference>
<evidence type="ECO:0000313" key="2">
    <source>
        <dbReference type="EMBL" id="KAL3360141.1"/>
    </source>
</evidence>
<organism evidence="2 3">
    <name type="scientific">Solanum stoloniferum</name>
    <dbReference type="NCBI Taxonomy" id="62892"/>
    <lineage>
        <taxon>Eukaryota</taxon>
        <taxon>Viridiplantae</taxon>
        <taxon>Streptophyta</taxon>
        <taxon>Embryophyta</taxon>
        <taxon>Tracheophyta</taxon>
        <taxon>Spermatophyta</taxon>
        <taxon>Magnoliopsida</taxon>
        <taxon>eudicotyledons</taxon>
        <taxon>Gunneridae</taxon>
        <taxon>Pentapetalae</taxon>
        <taxon>asterids</taxon>
        <taxon>lamiids</taxon>
        <taxon>Solanales</taxon>
        <taxon>Solanaceae</taxon>
        <taxon>Solanoideae</taxon>
        <taxon>Solaneae</taxon>
        <taxon>Solanum</taxon>
    </lineage>
</organism>
<protein>
    <submittedName>
        <fullName evidence="2">Uncharacterized protein</fullName>
    </submittedName>
</protein>
<dbReference type="InterPro" id="IPR010800">
    <property type="entry name" value="GRP"/>
</dbReference>
<keyword evidence="3" id="KW-1185">Reference proteome</keyword>
<accession>A0ABD2TV59</accession>
<proteinExistence type="predicted"/>
<evidence type="ECO:0000256" key="1">
    <source>
        <dbReference type="SAM" id="SignalP"/>
    </source>
</evidence>
<comment type="caution">
    <text evidence="2">The sequence shown here is derived from an EMBL/GenBank/DDBJ whole genome shotgun (WGS) entry which is preliminary data.</text>
</comment>
<feature type="signal peptide" evidence="1">
    <location>
        <begin position="1"/>
        <end position="23"/>
    </location>
</feature>
<gene>
    <name evidence="2" type="ORF">AABB24_016572</name>
</gene>
<sequence>MGSKAFLLIVLAIFLVINSEVAARKLAQSSITSLEKEQTNEENNNAKFLGVALPPIGGVLSEIGAPIGFERLSGSGELIEIGAPIESEGLLGSGELIEIGAPIESEGLLGSGELIEIGAPIKSGGLP</sequence>
<dbReference type="AlphaFoldDB" id="A0ABD2TV59"/>